<protein>
    <recommendedName>
        <fullName evidence="2">DUF6249 domain-containing protein</fullName>
    </recommendedName>
</protein>
<proteinExistence type="predicted"/>
<accession>A0A1H2ZAJ6</accession>
<sequence>MGSEVIIMPIIMGVIFAIAYLYFSTRNKERLALIEKGADASIFVRGKSGKAAPIWKIIILNLALLLMGIGAAIFVASILHYSLGVDEEVAYPGAIFLMAGVGLMVGFNMTKKLDKED</sequence>
<keyword evidence="4" id="KW-1185">Reference proteome</keyword>
<dbReference type="STRING" id="1073328.SAMN05216294_3389"/>
<keyword evidence="1" id="KW-0472">Membrane</keyword>
<dbReference type="RefSeq" id="WP_090299620.1">
    <property type="nucleotide sequence ID" value="NZ_FNKI01000007.1"/>
</dbReference>
<evidence type="ECO:0000313" key="3">
    <source>
        <dbReference type="EMBL" id="SDX14355.1"/>
    </source>
</evidence>
<evidence type="ECO:0000313" key="4">
    <source>
        <dbReference type="Proteomes" id="UP000199592"/>
    </source>
</evidence>
<name>A0A1H2ZAJ6_9FLAO</name>
<keyword evidence="1" id="KW-0812">Transmembrane</keyword>
<feature type="transmembrane region" description="Helical" evidence="1">
    <location>
        <begin position="89"/>
        <end position="107"/>
    </location>
</feature>
<evidence type="ECO:0000256" key="1">
    <source>
        <dbReference type="SAM" id="Phobius"/>
    </source>
</evidence>
<dbReference type="InterPro" id="IPR046216">
    <property type="entry name" value="DUF6249"/>
</dbReference>
<feature type="domain" description="DUF6249" evidence="2">
    <location>
        <begin position="8"/>
        <end position="110"/>
    </location>
</feature>
<reference evidence="4" key="1">
    <citation type="submission" date="2016-10" db="EMBL/GenBank/DDBJ databases">
        <authorList>
            <person name="Varghese N."/>
            <person name="Submissions S."/>
        </authorList>
    </citation>
    <scope>NUCLEOTIDE SEQUENCE [LARGE SCALE GENOMIC DNA]</scope>
    <source>
        <strain evidence="4">DSM 25030</strain>
    </source>
</reference>
<feature type="transmembrane region" description="Helical" evidence="1">
    <location>
        <begin position="6"/>
        <end position="23"/>
    </location>
</feature>
<organism evidence="3 4">
    <name type="scientific">Flagellimonas zhangzhouensis</name>
    <dbReference type="NCBI Taxonomy" id="1073328"/>
    <lineage>
        <taxon>Bacteria</taxon>
        <taxon>Pseudomonadati</taxon>
        <taxon>Bacteroidota</taxon>
        <taxon>Flavobacteriia</taxon>
        <taxon>Flavobacteriales</taxon>
        <taxon>Flavobacteriaceae</taxon>
        <taxon>Flagellimonas</taxon>
    </lineage>
</organism>
<dbReference type="OrthoDB" id="679295at2"/>
<feature type="transmembrane region" description="Helical" evidence="1">
    <location>
        <begin position="57"/>
        <end position="83"/>
    </location>
</feature>
<gene>
    <name evidence="3" type="ORF">SAMN04487892_3384</name>
</gene>
<dbReference type="AlphaFoldDB" id="A0A1H2ZAJ6"/>
<dbReference type="EMBL" id="FNMY01000008">
    <property type="protein sequence ID" value="SDX14355.1"/>
    <property type="molecule type" value="Genomic_DNA"/>
</dbReference>
<dbReference type="Proteomes" id="UP000199592">
    <property type="component" value="Unassembled WGS sequence"/>
</dbReference>
<keyword evidence="1" id="KW-1133">Transmembrane helix</keyword>
<evidence type="ECO:0000259" key="2">
    <source>
        <dbReference type="Pfam" id="PF19762"/>
    </source>
</evidence>
<dbReference type="Pfam" id="PF19762">
    <property type="entry name" value="DUF6249"/>
    <property type="match status" value="1"/>
</dbReference>